<feature type="transmembrane region" description="Helical" evidence="8">
    <location>
        <begin position="6"/>
        <end position="24"/>
    </location>
</feature>
<feature type="domain" description="Lycopene cyclase" evidence="9">
    <location>
        <begin position="6"/>
        <end position="95"/>
    </location>
</feature>
<evidence type="ECO:0000313" key="10">
    <source>
        <dbReference type="EMBL" id="MFC3764157.1"/>
    </source>
</evidence>
<protein>
    <submittedName>
        <fullName evidence="10">Lycopene cyclase domain-containing protein</fullName>
    </submittedName>
</protein>
<organism evidence="10 11">
    <name type="scientific">Tenggerimyces flavus</name>
    <dbReference type="NCBI Taxonomy" id="1708749"/>
    <lineage>
        <taxon>Bacteria</taxon>
        <taxon>Bacillati</taxon>
        <taxon>Actinomycetota</taxon>
        <taxon>Actinomycetes</taxon>
        <taxon>Propionibacteriales</taxon>
        <taxon>Nocardioidaceae</taxon>
        <taxon>Tenggerimyces</taxon>
    </lineage>
</organism>
<comment type="pathway">
    <text evidence="2">Carotenoid biosynthesis.</text>
</comment>
<feature type="transmembrane region" description="Helical" evidence="8">
    <location>
        <begin position="71"/>
        <end position="94"/>
    </location>
</feature>
<comment type="caution">
    <text evidence="10">The sequence shown here is derived from an EMBL/GenBank/DDBJ whole genome shotgun (WGS) entry which is preliminary data.</text>
</comment>
<dbReference type="EMBL" id="JBHRZH010000023">
    <property type="protein sequence ID" value="MFC3764157.1"/>
    <property type="molecule type" value="Genomic_DNA"/>
</dbReference>
<feature type="transmembrane region" description="Helical" evidence="8">
    <location>
        <begin position="31"/>
        <end position="51"/>
    </location>
</feature>
<evidence type="ECO:0000256" key="6">
    <source>
        <dbReference type="ARBA" id="ARBA00023136"/>
    </source>
</evidence>
<evidence type="ECO:0000256" key="8">
    <source>
        <dbReference type="SAM" id="Phobius"/>
    </source>
</evidence>
<dbReference type="RefSeq" id="WP_307782255.1">
    <property type="nucleotide sequence ID" value="NZ_JAFBCM010000001.1"/>
</dbReference>
<sequence>MPEYTVAATGSILVVVLLELLLLRTRLFTKASYWITLAIVWFFQILVDGWLTKLDAPIVTYTREQFSGIRFPWDIPIEDFAFGFSIATLTLLLWEKAAIGRRPTASPRSAPERVE</sequence>
<evidence type="ECO:0000256" key="7">
    <source>
        <dbReference type="ARBA" id="ARBA00023235"/>
    </source>
</evidence>
<evidence type="ECO:0000259" key="9">
    <source>
        <dbReference type="Pfam" id="PF18916"/>
    </source>
</evidence>
<evidence type="ECO:0000256" key="4">
    <source>
        <dbReference type="ARBA" id="ARBA00022746"/>
    </source>
</evidence>
<dbReference type="InterPro" id="IPR017825">
    <property type="entry name" value="Lycopene_cyclase_dom"/>
</dbReference>
<evidence type="ECO:0000256" key="5">
    <source>
        <dbReference type="ARBA" id="ARBA00022989"/>
    </source>
</evidence>
<dbReference type="Proteomes" id="UP001595699">
    <property type="component" value="Unassembled WGS sequence"/>
</dbReference>
<dbReference type="NCBIfam" id="TIGR03462">
    <property type="entry name" value="CarR_dom_SF"/>
    <property type="match status" value="1"/>
</dbReference>
<comment type="subcellular location">
    <subcellularLocation>
        <location evidence="1">Membrane</location>
        <topology evidence="1">Multi-pass membrane protein</topology>
    </subcellularLocation>
</comment>
<dbReference type="Pfam" id="PF18916">
    <property type="entry name" value="Lycopene_cyc"/>
    <property type="match status" value="1"/>
</dbReference>
<gene>
    <name evidence="10" type="ORF">ACFOUW_25205</name>
</gene>
<reference evidence="11" key="1">
    <citation type="journal article" date="2019" name="Int. J. Syst. Evol. Microbiol.">
        <title>The Global Catalogue of Microorganisms (GCM) 10K type strain sequencing project: providing services to taxonomists for standard genome sequencing and annotation.</title>
        <authorList>
            <consortium name="The Broad Institute Genomics Platform"/>
            <consortium name="The Broad Institute Genome Sequencing Center for Infectious Disease"/>
            <person name="Wu L."/>
            <person name="Ma J."/>
        </authorList>
    </citation>
    <scope>NUCLEOTIDE SEQUENCE [LARGE SCALE GENOMIC DNA]</scope>
    <source>
        <strain evidence="11">CGMCC 4.7241</strain>
    </source>
</reference>
<accession>A0ABV7YHR2</accession>
<keyword evidence="6 8" id="KW-0472">Membrane</keyword>
<evidence type="ECO:0000256" key="1">
    <source>
        <dbReference type="ARBA" id="ARBA00004141"/>
    </source>
</evidence>
<evidence type="ECO:0000313" key="11">
    <source>
        <dbReference type="Proteomes" id="UP001595699"/>
    </source>
</evidence>
<keyword evidence="3 8" id="KW-0812">Transmembrane</keyword>
<keyword evidence="4" id="KW-0125">Carotenoid biosynthesis</keyword>
<keyword evidence="7" id="KW-0413">Isomerase</keyword>
<keyword evidence="5 8" id="KW-1133">Transmembrane helix</keyword>
<proteinExistence type="predicted"/>
<keyword evidence="11" id="KW-1185">Reference proteome</keyword>
<name>A0ABV7YHR2_9ACTN</name>
<evidence type="ECO:0000256" key="2">
    <source>
        <dbReference type="ARBA" id="ARBA00004829"/>
    </source>
</evidence>
<evidence type="ECO:0000256" key="3">
    <source>
        <dbReference type="ARBA" id="ARBA00022692"/>
    </source>
</evidence>